<dbReference type="EMBL" id="DVLL01000023">
    <property type="protein sequence ID" value="HIT59557.1"/>
    <property type="molecule type" value="Genomic_DNA"/>
</dbReference>
<reference evidence="1" key="1">
    <citation type="submission" date="2020-10" db="EMBL/GenBank/DDBJ databases">
        <authorList>
            <person name="Gilroy R."/>
        </authorList>
    </citation>
    <scope>NUCLEOTIDE SEQUENCE</scope>
    <source>
        <strain evidence="1">CHK33-4379</strain>
    </source>
</reference>
<gene>
    <name evidence="1" type="ORF">IAC39_07605</name>
</gene>
<name>A0A9D1KLL3_9FIRM</name>
<proteinExistence type="predicted"/>
<protein>
    <submittedName>
        <fullName evidence="1">Uncharacterized protein</fullName>
    </submittedName>
</protein>
<sequence length="123" mass="13379">MNSIVISDGQQSITLLPEIEFSITPVRIGSSSVTSNGRTVLDIIGYQRRLNIPTGWLSASDVTGLTEMIKTSPVLSVSYPVTGGKESGYFVFELPELRAFKYDSNGVAQWYGVTLEAVSQEVD</sequence>
<evidence type="ECO:0000313" key="1">
    <source>
        <dbReference type="EMBL" id="HIT59557.1"/>
    </source>
</evidence>
<accession>A0A9D1KLL3</accession>
<comment type="caution">
    <text evidence="1">The sequence shown here is derived from an EMBL/GenBank/DDBJ whole genome shotgun (WGS) entry which is preliminary data.</text>
</comment>
<dbReference type="Proteomes" id="UP000824136">
    <property type="component" value="Unassembled WGS sequence"/>
</dbReference>
<evidence type="ECO:0000313" key="2">
    <source>
        <dbReference type="Proteomes" id="UP000824136"/>
    </source>
</evidence>
<reference evidence="1" key="2">
    <citation type="journal article" date="2021" name="PeerJ">
        <title>Extensive microbial diversity within the chicken gut microbiome revealed by metagenomics and culture.</title>
        <authorList>
            <person name="Gilroy R."/>
            <person name="Ravi A."/>
            <person name="Getino M."/>
            <person name="Pursley I."/>
            <person name="Horton D.L."/>
            <person name="Alikhan N.F."/>
            <person name="Baker D."/>
            <person name="Gharbi K."/>
            <person name="Hall N."/>
            <person name="Watson M."/>
            <person name="Adriaenssens E.M."/>
            <person name="Foster-Nyarko E."/>
            <person name="Jarju S."/>
            <person name="Secka A."/>
            <person name="Antonio M."/>
            <person name="Oren A."/>
            <person name="Chaudhuri R.R."/>
            <person name="La Ragione R."/>
            <person name="Hildebrand F."/>
            <person name="Pallen M.J."/>
        </authorList>
    </citation>
    <scope>NUCLEOTIDE SEQUENCE</scope>
    <source>
        <strain evidence="1">CHK33-4379</strain>
    </source>
</reference>
<organism evidence="1 2">
    <name type="scientific">Candidatus Faeciplasma pullistercoris</name>
    <dbReference type="NCBI Taxonomy" id="2840800"/>
    <lineage>
        <taxon>Bacteria</taxon>
        <taxon>Bacillati</taxon>
        <taxon>Bacillota</taxon>
        <taxon>Clostridia</taxon>
        <taxon>Eubacteriales</taxon>
        <taxon>Oscillospiraceae</taxon>
        <taxon>Oscillospiraceae incertae sedis</taxon>
        <taxon>Candidatus Faeciplasma</taxon>
    </lineage>
</organism>
<dbReference type="AlphaFoldDB" id="A0A9D1KLL3"/>